<evidence type="ECO:0000259" key="1">
    <source>
        <dbReference type="Pfam" id="PF21818"/>
    </source>
</evidence>
<sequence length="139" mass="16203">MRQVALISCTKVKQEFPCEVREMYSKSQLFSKMVRYIESKQYSDWYVLSAQYGLLHKNQVIEPYDVTLNNMNSSDRKKWAKETASQVIDLDFSTVDIYAGEKYRQFLIPLLEARGLKCKVPLRGLGIGEQLKYLNNGLY</sequence>
<organism evidence="2 3">
    <name type="scientific">Cohnella nanjingensis</name>
    <dbReference type="NCBI Taxonomy" id="1387779"/>
    <lineage>
        <taxon>Bacteria</taxon>
        <taxon>Bacillati</taxon>
        <taxon>Bacillota</taxon>
        <taxon>Bacilli</taxon>
        <taxon>Bacillales</taxon>
        <taxon>Paenibacillaceae</taxon>
        <taxon>Cohnella</taxon>
    </lineage>
</organism>
<gene>
    <name evidence="2" type="ORF">H7C19_05075</name>
</gene>
<dbReference type="Proteomes" id="UP000547209">
    <property type="component" value="Unassembled WGS sequence"/>
</dbReference>
<comment type="caution">
    <text evidence="2">The sequence shown here is derived from an EMBL/GenBank/DDBJ whole genome shotgun (WGS) entry which is preliminary data.</text>
</comment>
<dbReference type="Pfam" id="PF21818">
    <property type="entry name" value="DUF6884"/>
    <property type="match status" value="1"/>
</dbReference>
<proteinExistence type="predicted"/>
<evidence type="ECO:0000313" key="2">
    <source>
        <dbReference type="EMBL" id="MBB6670055.1"/>
    </source>
</evidence>
<name>A0A7X0RM99_9BACL</name>
<dbReference type="EMBL" id="JACJVP010000006">
    <property type="protein sequence ID" value="MBB6670055.1"/>
    <property type="molecule type" value="Genomic_DNA"/>
</dbReference>
<reference evidence="2 3" key="1">
    <citation type="submission" date="2020-08" db="EMBL/GenBank/DDBJ databases">
        <title>Cohnella phylogeny.</title>
        <authorList>
            <person name="Dunlap C."/>
        </authorList>
    </citation>
    <scope>NUCLEOTIDE SEQUENCE [LARGE SCALE GENOMIC DNA]</scope>
    <source>
        <strain evidence="2 3">DSM 28246</strain>
    </source>
</reference>
<keyword evidence="3" id="KW-1185">Reference proteome</keyword>
<accession>A0A7X0RM99</accession>
<dbReference type="AlphaFoldDB" id="A0A7X0RM99"/>
<protein>
    <recommendedName>
        <fullName evidence="1">DUF6884 domain-containing protein</fullName>
    </recommendedName>
</protein>
<feature type="domain" description="DUF6884" evidence="1">
    <location>
        <begin position="4"/>
        <end position="135"/>
    </location>
</feature>
<evidence type="ECO:0000313" key="3">
    <source>
        <dbReference type="Proteomes" id="UP000547209"/>
    </source>
</evidence>
<dbReference type="RefSeq" id="WP_185141490.1">
    <property type="nucleotide sequence ID" value="NZ_JACJVP010000006.1"/>
</dbReference>
<dbReference type="InterPro" id="IPR049251">
    <property type="entry name" value="DUF6884"/>
</dbReference>